<protein>
    <submittedName>
        <fullName evidence="1">Uncharacterized protein</fullName>
    </submittedName>
</protein>
<comment type="caution">
    <text evidence="1">The sequence shown here is derived from an EMBL/GenBank/DDBJ whole genome shotgun (WGS) entry which is preliminary data.</text>
</comment>
<evidence type="ECO:0000313" key="1">
    <source>
        <dbReference type="EMBL" id="KKO05804.1"/>
    </source>
</evidence>
<organism evidence="1">
    <name type="scientific">marine sediment metagenome</name>
    <dbReference type="NCBI Taxonomy" id="412755"/>
    <lineage>
        <taxon>unclassified sequences</taxon>
        <taxon>metagenomes</taxon>
        <taxon>ecological metagenomes</taxon>
    </lineage>
</organism>
<dbReference type="EMBL" id="LAZR01000018">
    <property type="protein sequence ID" value="KKO05804.1"/>
    <property type="molecule type" value="Genomic_DNA"/>
</dbReference>
<dbReference type="AlphaFoldDB" id="A0A0F9YMG1"/>
<sequence>MSAAQDENSIGMNWLVDSSALLKDGNTRVIFYNPQDELQCHDRLFNLEGMTVEEIARRRNSSPEFSYEQVCEFAKCAKLGLLYNWLDL</sequence>
<reference evidence="1" key="1">
    <citation type="journal article" date="2015" name="Nature">
        <title>Complex archaea that bridge the gap between prokaryotes and eukaryotes.</title>
        <authorList>
            <person name="Spang A."/>
            <person name="Saw J.H."/>
            <person name="Jorgensen S.L."/>
            <person name="Zaremba-Niedzwiedzka K."/>
            <person name="Martijn J."/>
            <person name="Lind A.E."/>
            <person name="van Eijk R."/>
            <person name="Schleper C."/>
            <person name="Guy L."/>
            <person name="Ettema T.J."/>
        </authorList>
    </citation>
    <scope>NUCLEOTIDE SEQUENCE</scope>
</reference>
<proteinExistence type="predicted"/>
<accession>A0A0F9YMG1</accession>
<name>A0A0F9YMG1_9ZZZZ</name>
<gene>
    <name evidence="1" type="ORF">LCGC14_0074450</name>
</gene>